<dbReference type="EMBL" id="MBFR01000027">
    <property type="protein sequence ID" value="PVU96645.1"/>
    <property type="molecule type" value="Genomic_DNA"/>
</dbReference>
<feature type="region of interest" description="Disordered" evidence="1">
    <location>
        <begin position="89"/>
        <end position="118"/>
    </location>
</feature>
<feature type="domain" description="TRIP4/RQT4 C2HC5-type zinc finger" evidence="2">
    <location>
        <begin position="217"/>
        <end position="262"/>
    </location>
</feature>
<dbReference type="AlphaFoldDB" id="A0A2T9YWE1"/>
<proteinExistence type="predicted"/>
<dbReference type="Proteomes" id="UP000245383">
    <property type="component" value="Unassembled WGS sequence"/>
</dbReference>
<gene>
    <name evidence="3" type="ORF">BB561_001042</name>
</gene>
<feature type="compositionally biased region" description="Basic and acidic residues" evidence="1">
    <location>
        <begin position="176"/>
        <end position="198"/>
    </location>
</feature>
<dbReference type="GO" id="GO:0180022">
    <property type="term" value="C:RQC-trigger complex"/>
    <property type="evidence" value="ECO:0007669"/>
    <property type="project" value="InterPro"/>
</dbReference>
<evidence type="ECO:0000256" key="1">
    <source>
        <dbReference type="SAM" id="MobiDB-lite"/>
    </source>
</evidence>
<protein>
    <recommendedName>
        <fullName evidence="2">TRIP4/RQT4 C2HC5-type zinc finger domain-containing protein</fullName>
    </recommendedName>
</protein>
<dbReference type="Pfam" id="PF06221">
    <property type="entry name" value="zf-C2HC5"/>
    <property type="match status" value="1"/>
</dbReference>
<feature type="compositionally biased region" description="Polar residues" evidence="1">
    <location>
        <begin position="166"/>
        <end position="175"/>
    </location>
</feature>
<dbReference type="STRING" id="133385.A0A2T9YWE1"/>
<sequence length="586" mass="66666">MNESNIANFKITGKQKLSQLLGITSGEAEAIVDRFMLFPDVATLEAEIMDFLGFEEDALHLAAYFIENSSLWLHGSRNNQKMDINMKQSNQKQKNLTANNSDKKKLYSQLDSKNSGYKGKSKTAVRAVLENTSTEPLLAQSFKQKPLYLKASKSITDEYKNIEASQNHTDYNATQKDVKLNKNIKNDDIAQKNNDKSDRNKHKLQKNDKSKHKNIVRKKCECQALDHPLLTNCLNCGRILCVINGVGKCYGCDNRIESSRQQLINHIKSILSFEKNIDTNADKTAGLIYDFIDVKSRLIKETEKQLNKKALNDSKSDQKHFSRYSSKVGGEIYTTTKEWLPVGDTLKPKKSNQNVKEDYKHSENVSIKTYLEQEEVAQTLLSLEDKLKSLKINSISVISEIKRLFESENRKNRLLELDLISAQTTKIIDEKADFDIDTINRWMSTEEKSDLEHIIAQHKRQEEDAQKNIINGVRVLKIDLESKTVSFEREKSIKTPKIIPTVRNNTMDNTSNQNIKNIDKREEKKFNSIKFKGPEIVLPKANKKTKKNSEDTSLSATRGLAKSLMNKNGDLSNITEDLIAKIGLGA</sequence>
<comment type="caution">
    <text evidence="3">The sequence shown here is derived from an EMBL/GenBank/DDBJ whole genome shotgun (WGS) entry which is preliminary data.</text>
</comment>
<dbReference type="GO" id="GO:0072344">
    <property type="term" value="P:rescue of stalled ribosome"/>
    <property type="evidence" value="ECO:0007669"/>
    <property type="project" value="InterPro"/>
</dbReference>
<dbReference type="GO" id="GO:0005634">
    <property type="term" value="C:nucleus"/>
    <property type="evidence" value="ECO:0007669"/>
    <property type="project" value="InterPro"/>
</dbReference>
<dbReference type="InterPro" id="IPR009349">
    <property type="entry name" value="TRIP4/RQT4_C2HC5_Znf"/>
</dbReference>
<dbReference type="GO" id="GO:0008270">
    <property type="term" value="F:zinc ion binding"/>
    <property type="evidence" value="ECO:0007669"/>
    <property type="project" value="InterPro"/>
</dbReference>
<evidence type="ECO:0000313" key="4">
    <source>
        <dbReference type="Proteomes" id="UP000245383"/>
    </source>
</evidence>
<feature type="compositionally biased region" description="Basic residues" evidence="1">
    <location>
        <begin position="199"/>
        <end position="211"/>
    </location>
</feature>
<evidence type="ECO:0000259" key="2">
    <source>
        <dbReference type="Pfam" id="PF06221"/>
    </source>
</evidence>
<reference evidence="3 4" key="1">
    <citation type="journal article" date="2018" name="MBio">
        <title>Comparative Genomics Reveals the Core Gene Toolbox for the Fungus-Insect Symbiosis.</title>
        <authorList>
            <person name="Wang Y."/>
            <person name="Stata M."/>
            <person name="Wang W."/>
            <person name="Stajich J.E."/>
            <person name="White M.M."/>
            <person name="Moncalvo J.M."/>
        </authorList>
    </citation>
    <scope>NUCLEOTIDE SEQUENCE [LARGE SCALE GENOMIC DNA]</scope>
    <source>
        <strain evidence="3 4">SWE-8-4</strain>
    </source>
</reference>
<organism evidence="3 4">
    <name type="scientific">Smittium simulii</name>
    <dbReference type="NCBI Taxonomy" id="133385"/>
    <lineage>
        <taxon>Eukaryota</taxon>
        <taxon>Fungi</taxon>
        <taxon>Fungi incertae sedis</taxon>
        <taxon>Zoopagomycota</taxon>
        <taxon>Kickxellomycotina</taxon>
        <taxon>Harpellomycetes</taxon>
        <taxon>Harpellales</taxon>
        <taxon>Legeriomycetaceae</taxon>
        <taxon>Smittium</taxon>
    </lineage>
</organism>
<keyword evidence="4" id="KW-1185">Reference proteome</keyword>
<name>A0A2T9YWE1_9FUNG</name>
<evidence type="ECO:0000313" key="3">
    <source>
        <dbReference type="EMBL" id="PVU96645.1"/>
    </source>
</evidence>
<feature type="region of interest" description="Disordered" evidence="1">
    <location>
        <begin position="166"/>
        <end position="211"/>
    </location>
</feature>
<accession>A0A2T9YWE1</accession>
<feature type="compositionally biased region" description="Polar residues" evidence="1">
    <location>
        <begin position="89"/>
        <end position="100"/>
    </location>
</feature>
<dbReference type="OrthoDB" id="338816at2759"/>